<dbReference type="GO" id="GO:0005743">
    <property type="term" value="C:mitochondrial inner membrane"/>
    <property type="evidence" value="ECO:0007669"/>
    <property type="project" value="UniProtKB-SubCell"/>
</dbReference>
<evidence type="ECO:0000256" key="4">
    <source>
        <dbReference type="ARBA" id="ARBA00022741"/>
    </source>
</evidence>
<dbReference type="AlphaFoldDB" id="A0A5C3LXJ0"/>
<evidence type="ECO:0000256" key="1">
    <source>
        <dbReference type="ARBA" id="ARBA00004434"/>
    </source>
</evidence>
<name>A0A5C3LXJ0_9AGAR</name>
<keyword evidence="7 12" id="KW-0067">ATP-binding</keyword>
<comment type="similarity">
    <text evidence="2">Belongs to the AAA ATPase family. BCS1 subfamily.</text>
</comment>
<keyword evidence="6 16" id="KW-0378">Hydrolase</keyword>
<proteinExistence type="inferred from homology"/>
<dbReference type="InterPro" id="IPR003960">
    <property type="entry name" value="ATPase_AAA_CS"/>
</dbReference>
<feature type="region of interest" description="Disordered" evidence="13">
    <location>
        <begin position="380"/>
        <end position="400"/>
    </location>
</feature>
<dbReference type="GO" id="GO:0016887">
    <property type="term" value="F:ATP hydrolysis activity"/>
    <property type="evidence" value="ECO:0007669"/>
    <property type="project" value="InterPro"/>
</dbReference>
<feature type="domain" description="BCS1 N-terminal" evidence="15">
    <location>
        <begin position="4"/>
        <end position="186"/>
    </location>
</feature>
<evidence type="ECO:0000256" key="6">
    <source>
        <dbReference type="ARBA" id="ARBA00022801"/>
    </source>
</evidence>
<dbReference type="PANTHER" id="PTHR23070">
    <property type="entry name" value="BCS1 AAA-TYPE ATPASE"/>
    <property type="match status" value="1"/>
</dbReference>
<evidence type="ECO:0000256" key="11">
    <source>
        <dbReference type="ARBA" id="ARBA00048778"/>
    </source>
</evidence>
<dbReference type="InterPro" id="IPR050747">
    <property type="entry name" value="Mitochondrial_chaperone_BCS1"/>
</dbReference>
<dbReference type="OrthoDB" id="10251412at2759"/>
<evidence type="ECO:0000256" key="5">
    <source>
        <dbReference type="ARBA" id="ARBA00022792"/>
    </source>
</evidence>
<keyword evidence="8" id="KW-1133">Transmembrane helix</keyword>
<dbReference type="Pfam" id="PF00004">
    <property type="entry name" value="AAA"/>
    <property type="match status" value="1"/>
</dbReference>
<keyword evidence="17" id="KW-1185">Reference proteome</keyword>
<dbReference type="PROSITE" id="PS00674">
    <property type="entry name" value="AAA"/>
    <property type="match status" value="1"/>
</dbReference>
<evidence type="ECO:0000256" key="3">
    <source>
        <dbReference type="ARBA" id="ARBA00022692"/>
    </source>
</evidence>
<keyword evidence="4 12" id="KW-0547">Nucleotide-binding</keyword>
<dbReference type="STRING" id="68775.A0A5C3LXJ0"/>
<dbReference type="InterPro" id="IPR003959">
    <property type="entry name" value="ATPase_AAA_core"/>
</dbReference>
<dbReference type="SMART" id="SM00382">
    <property type="entry name" value="AAA"/>
    <property type="match status" value="1"/>
</dbReference>
<dbReference type="Proteomes" id="UP000308652">
    <property type="component" value="Unassembled WGS sequence"/>
</dbReference>
<evidence type="ECO:0000259" key="14">
    <source>
        <dbReference type="SMART" id="SM00382"/>
    </source>
</evidence>
<evidence type="ECO:0000259" key="15">
    <source>
        <dbReference type="SMART" id="SM01024"/>
    </source>
</evidence>
<dbReference type="Gene3D" id="3.40.50.300">
    <property type="entry name" value="P-loop containing nucleotide triphosphate hydrolases"/>
    <property type="match status" value="1"/>
</dbReference>
<organism evidence="16 17">
    <name type="scientific">Crucibulum laeve</name>
    <dbReference type="NCBI Taxonomy" id="68775"/>
    <lineage>
        <taxon>Eukaryota</taxon>
        <taxon>Fungi</taxon>
        <taxon>Dikarya</taxon>
        <taxon>Basidiomycota</taxon>
        <taxon>Agaricomycotina</taxon>
        <taxon>Agaricomycetes</taxon>
        <taxon>Agaricomycetidae</taxon>
        <taxon>Agaricales</taxon>
        <taxon>Agaricineae</taxon>
        <taxon>Nidulariaceae</taxon>
        <taxon>Crucibulum</taxon>
    </lineage>
</organism>
<reference evidence="16 17" key="1">
    <citation type="journal article" date="2019" name="Nat. Ecol. Evol.">
        <title>Megaphylogeny resolves global patterns of mushroom evolution.</title>
        <authorList>
            <person name="Varga T."/>
            <person name="Krizsan K."/>
            <person name="Foldi C."/>
            <person name="Dima B."/>
            <person name="Sanchez-Garcia M."/>
            <person name="Sanchez-Ramirez S."/>
            <person name="Szollosi G.J."/>
            <person name="Szarkandi J.G."/>
            <person name="Papp V."/>
            <person name="Albert L."/>
            <person name="Andreopoulos W."/>
            <person name="Angelini C."/>
            <person name="Antonin V."/>
            <person name="Barry K.W."/>
            <person name="Bougher N.L."/>
            <person name="Buchanan P."/>
            <person name="Buyck B."/>
            <person name="Bense V."/>
            <person name="Catcheside P."/>
            <person name="Chovatia M."/>
            <person name="Cooper J."/>
            <person name="Damon W."/>
            <person name="Desjardin D."/>
            <person name="Finy P."/>
            <person name="Geml J."/>
            <person name="Haridas S."/>
            <person name="Hughes K."/>
            <person name="Justo A."/>
            <person name="Karasinski D."/>
            <person name="Kautmanova I."/>
            <person name="Kiss B."/>
            <person name="Kocsube S."/>
            <person name="Kotiranta H."/>
            <person name="LaButti K.M."/>
            <person name="Lechner B.E."/>
            <person name="Liimatainen K."/>
            <person name="Lipzen A."/>
            <person name="Lukacs Z."/>
            <person name="Mihaltcheva S."/>
            <person name="Morgado L.N."/>
            <person name="Niskanen T."/>
            <person name="Noordeloos M.E."/>
            <person name="Ohm R.A."/>
            <person name="Ortiz-Santana B."/>
            <person name="Ovrebo C."/>
            <person name="Racz N."/>
            <person name="Riley R."/>
            <person name="Savchenko A."/>
            <person name="Shiryaev A."/>
            <person name="Soop K."/>
            <person name="Spirin V."/>
            <person name="Szebenyi C."/>
            <person name="Tomsovsky M."/>
            <person name="Tulloss R.E."/>
            <person name="Uehling J."/>
            <person name="Grigoriev I.V."/>
            <person name="Vagvolgyi C."/>
            <person name="Papp T."/>
            <person name="Martin F.M."/>
            <person name="Miettinen O."/>
            <person name="Hibbett D.S."/>
            <person name="Nagy L.G."/>
        </authorList>
    </citation>
    <scope>NUCLEOTIDE SEQUENCE [LARGE SCALE GENOMIC DNA]</scope>
    <source>
        <strain evidence="16 17">CBS 166.37</strain>
    </source>
</reference>
<evidence type="ECO:0000313" key="16">
    <source>
        <dbReference type="EMBL" id="TFK37123.1"/>
    </source>
</evidence>
<keyword evidence="9" id="KW-0496">Mitochondrion</keyword>
<dbReference type="Pfam" id="PF25426">
    <property type="entry name" value="AAA_lid_BCS1"/>
    <property type="match status" value="1"/>
</dbReference>
<keyword evidence="3" id="KW-0812">Transmembrane</keyword>
<dbReference type="InterPro" id="IPR014851">
    <property type="entry name" value="BCS1_N"/>
</dbReference>
<evidence type="ECO:0000256" key="10">
    <source>
        <dbReference type="ARBA" id="ARBA00023136"/>
    </source>
</evidence>
<evidence type="ECO:0000256" key="12">
    <source>
        <dbReference type="RuleBase" id="RU003651"/>
    </source>
</evidence>
<protein>
    <submittedName>
        <fullName evidence="16">P-loop containing nucleoside triphosphate hydrolase protein</fullName>
    </submittedName>
</protein>
<evidence type="ECO:0000256" key="9">
    <source>
        <dbReference type="ARBA" id="ARBA00023128"/>
    </source>
</evidence>
<evidence type="ECO:0000256" key="13">
    <source>
        <dbReference type="SAM" id="MobiDB-lite"/>
    </source>
</evidence>
<dbReference type="SMART" id="SM01024">
    <property type="entry name" value="BCS1_N"/>
    <property type="match status" value="1"/>
</dbReference>
<dbReference type="CDD" id="cd19510">
    <property type="entry name" value="RecA-like_BCS1"/>
    <property type="match status" value="1"/>
</dbReference>
<evidence type="ECO:0000256" key="7">
    <source>
        <dbReference type="ARBA" id="ARBA00022840"/>
    </source>
</evidence>
<keyword evidence="5" id="KW-0999">Mitochondrion inner membrane</keyword>
<sequence length="561" mass="62100">MKLMIVGVIVEAFRRLTSLLYQLLVRSIFINSVFVDSDPSYEWMLAFLQNQPSWNTLRSVEVSTSAQGSNFTDLLMSEGGGHLSKYKKMLRRLCFNPAVGQTYNLWYKGCLLFVTRQQEPRGFWGGDKSTLYVKMLTSGNVTLTSLIADAKEAYVSTQDHRLCIFVSERDSWKHSSCRSMRPVCSIILDNGVKDRLFKDVSDFLKSKAWYTRRGIPYRRGYLFHGAPGTGKTSMMHAMAGHFELDIYVISLSQMGMDDSMLNRLISALPERCIALMEDIDAFTFDIGPRNAVDTGLSTPSDQQGVSNENPTNTHVTLSGLLNALDGIGSQEGRILVATTNVYTALDPALCRPGRMDMHVEFKLGSKQQAQDMFNHFYIPKDGDAEDDDDSDRNIALPKEGPANSKTLLIDEKEFKPLFDADVIRKLAVQFGEMIPDRKCSMASIQGYLMTYKESPEDAVRNVISWLQREHPAFLISNERGAPSILMPAPAAVAISASKTGDHVDAEASPTSSCTVVSPLSIETLLLAVGPPTDVIADAPAPSVVTNEAEDVKYVSKCECCP</sequence>
<evidence type="ECO:0000313" key="17">
    <source>
        <dbReference type="Proteomes" id="UP000308652"/>
    </source>
</evidence>
<evidence type="ECO:0000256" key="2">
    <source>
        <dbReference type="ARBA" id="ARBA00007448"/>
    </source>
</evidence>
<feature type="domain" description="AAA+ ATPase" evidence="14">
    <location>
        <begin position="217"/>
        <end position="365"/>
    </location>
</feature>
<gene>
    <name evidence="16" type="ORF">BDQ12DRAFT_653430</name>
</gene>
<dbReference type="Pfam" id="PF08740">
    <property type="entry name" value="BCS1_N"/>
    <property type="match status" value="1"/>
</dbReference>
<dbReference type="InterPro" id="IPR003593">
    <property type="entry name" value="AAA+_ATPase"/>
</dbReference>
<dbReference type="EMBL" id="ML213610">
    <property type="protein sequence ID" value="TFK37123.1"/>
    <property type="molecule type" value="Genomic_DNA"/>
</dbReference>
<dbReference type="InterPro" id="IPR027417">
    <property type="entry name" value="P-loop_NTPase"/>
</dbReference>
<evidence type="ECO:0000256" key="8">
    <source>
        <dbReference type="ARBA" id="ARBA00022989"/>
    </source>
</evidence>
<comment type="subcellular location">
    <subcellularLocation>
        <location evidence="1">Mitochondrion inner membrane</location>
        <topology evidence="1">Single-pass membrane protein</topology>
    </subcellularLocation>
</comment>
<accession>A0A5C3LXJ0</accession>
<dbReference type="InterPro" id="IPR057495">
    <property type="entry name" value="AAA_lid_BCS1"/>
</dbReference>
<keyword evidence="10" id="KW-0472">Membrane</keyword>
<dbReference type="GO" id="GO:0005524">
    <property type="term" value="F:ATP binding"/>
    <property type="evidence" value="ECO:0007669"/>
    <property type="project" value="UniProtKB-KW"/>
</dbReference>
<comment type="catalytic activity">
    <reaction evidence="11">
        <text>ATP + H2O = ADP + phosphate + H(+)</text>
        <dbReference type="Rhea" id="RHEA:13065"/>
        <dbReference type="ChEBI" id="CHEBI:15377"/>
        <dbReference type="ChEBI" id="CHEBI:15378"/>
        <dbReference type="ChEBI" id="CHEBI:30616"/>
        <dbReference type="ChEBI" id="CHEBI:43474"/>
        <dbReference type="ChEBI" id="CHEBI:456216"/>
    </reaction>
    <physiologicalReaction direction="left-to-right" evidence="11">
        <dbReference type="Rhea" id="RHEA:13066"/>
    </physiologicalReaction>
</comment>
<dbReference type="SUPFAM" id="SSF52540">
    <property type="entry name" value="P-loop containing nucleoside triphosphate hydrolases"/>
    <property type="match status" value="1"/>
</dbReference>